<organism evidence="4 5">
    <name type="scientific">Leptolyngbya cf. ectocarpi LEGE 11479</name>
    <dbReference type="NCBI Taxonomy" id="1828722"/>
    <lineage>
        <taxon>Bacteria</taxon>
        <taxon>Bacillati</taxon>
        <taxon>Cyanobacteriota</taxon>
        <taxon>Cyanophyceae</taxon>
        <taxon>Leptolyngbyales</taxon>
        <taxon>Leptolyngbyaceae</taxon>
        <taxon>Leptolyngbya group</taxon>
        <taxon>Leptolyngbya</taxon>
    </lineage>
</organism>
<dbReference type="InterPro" id="IPR045155">
    <property type="entry name" value="Beta-lactam_cat"/>
</dbReference>
<keyword evidence="2" id="KW-1133">Transmembrane helix</keyword>
<keyword evidence="2" id="KW-0812">Transmembrane</keyword>
<keyword evidence="2" id="KW-0472">Membrane</keyword>
<comment type="caution">
    <text evidence="4">The sequence shown here is derived from an EMBL/GenBank/DDBJ whole genome shotgun (WGS) entry which is preliminary data.</text>
</comment>
<reference evidence="4" key="1">
    <citation type="submission" date="2020-10" db="EMBL/GenBank/DDBJ databases">
        <authorList>
            <person name="Castelo-Branco R."/>
            <person name="Eusebio N."/>
            <person name="Adriana R."/>
            <person name="Vieira A."/>
            <person name="Brugerolle De Fraissinette N."/>
            <person name="Rezende De Castro R."/>
            <person name="Schneider M.P."/>
            <person name="Vasconcelos V."/>
            <person name="Leao P.N."/>
        </authorList>
    </citation>
    <scope>NUCLEOTIDE SEQUENCE</scope>
    <source>
        <strain evidence="4">LEGE 11479</strain>
    </source>
</reference>
<dbReference type="GO" id="GO:0008800">
    <property type="term" value="F:beta-lactamase activity"/>
    <property type="evidence" value="ECO:0007669"/>
    <property type="project" value="InterPro"/>
</dbReference>
<dbReference type="PANTHER" id="PTHR35333:SF4">
    <property type="entry name" value="SLR0121 PROTEIN"/>
    <property type="match status" value="1"/>
</dbReference>
<dbReference type="SUPFAM" id="SSF56601">
    <property type="entry name" value="beta-lactamase/transpeptidase-like"/>
    <property type="match status" value="1"/>
</dbReference>
<feature type="compositionally biased region" description="Polar residues" evidence="1">
    <location>
        <begin position="360"/>
        <end position="372"/>
    </location>
</feature>
<sequence length="388" mass="41776">MVDPSRHVRRTRRNSRSTWPPEPKSSLLPRLPKPLIYGVRLLIIGLGVAAIAGTLLSVLTPTDEQLARGTAAETQSAVTVSTETDNDVLVRTQELAPLKASLAELQDLIPELTPTVYVFDLDTGNYVDIAGSSAVPAASTIKLPILVAFFQAVDDDRITVDQALAMQSSQIAQGSGDMQTQPPGTRYTALEVATQMIINSDNTATNMMIDLLGGPTELNQQFANWGLTATVLNNPLPDVEGTNTTSTEDLVRMVAHIHKGEVLSLRSRDRVFNILQRTYNKKLLPAGVSETTISYNKTGNIGEVLGDVALMDLPNGKRYAIATLVQRPDNDGRAQELIRRISQTVYQAMNNAIPVIKPATDTSGENGAQSIPVSPGETPDSAIPSSQE</sequence>
<evidence type="ECO:0000259" key="3">
    <source>
        <dbReference type="Pfam" id="PF13354"/>
    </source>
</evidence>
<dbReference type="EMBL" id="JADEXP010000216">
    <property type="protein sequence ID" value="MBE9068937.1"/>
    <property type="molecule type" value="Genomic_DNA"/>
</dbReference>
<gene>
    <name evidence="4" type="ORF">IQ260_20035</name>
</gene>
<dbReference type="InterPro" id="IPR000871">
    <property type="entry name" value="Beta-lactam_class-A"/>
</dbReference>
<dbReference type="PANTHER" id="PTHR35333">
    <property type="entry name" value="BETA-LACTAMASE"/>
    <property type="match status" value="1"/>
</dbReference>
<dbReference type="Gene3D" id="3.40.710.10">
    <property type="entry name" value="DD-peptidase/beta-lactamase superfamily"/>
    <property type="match status" value="1"/>
</dbReference>
<dbReference type="AlphaFoldDB" id="A0A928ZWV6"/>
<dbReference type="GO" id="GO:0046677">
    <property type="term" value="P:response to antibiotic"/>
    <property type="evidence" value="ECO:0007669"/>
    <property type="project" value="InterPro"/>
</dbReference>
<feature type="domain" description="Beta-lactamase class A catalytic" evidence="3">
    <location>
        <begin position="116"/>
        <end position="324"/>
    </location>
</feature>
<dbReference type="GO" id="GO:0030655">
    <property type="term" value="P:beta-lactam antibiotic catabolic process"/>
    <property type="evidence" value="ECO:0007669"/>
    <property type="project" value="InterPro"/>
</dbReference>
<feature type="region of interest" description="Disordered" evidence="1">
    <location>
        <begin position="1"/>
        <end position="25"/>
    </location>
</feature>
<evidence type="ECO:0000313" key="4">
    <source>
        <dbReference type="EMBL" id="MBE9068937.1"/>
    </source>
</evidence>
<dbReference type="RefSeq" id="WP_193994859.1">
    <property type="nucleotide sequence ID" value="NZ_JADEXP010000216.1"/>
</dbReference>
<feature type="transmembrane region" description="Helical" evidence="2">
    <location>
        <begin position="35"/>
        <end position="59"/>
    </location>
</feature>
<accession>A0A928ZWV6</accession>
<dbReference type="Proteomes" id="UP000615026">
    <property type="component" value="Unassembled WGS sequence"/>
</dbReference>
<dbReference type="Pfam" id="PF13354">
    <property type="entry name" value="Beta-lactamase2"/>
    <property type="match status" value="1"/>
</dbReference>
<evidence type="ECO:0000256" key="2">
    <source>
        <dbReference type="SAM" id="Phobius"/>
    </source>
</evidence>
<keyword evidence="4" id="KW-0378">Hydrolase</keyword>
<feature type="region of interest" description="Disordered" evidence="1">
    <location>
        <begin position="357"/>
        <end position="388"/>
    </location>
</feature>
<keyword evidence="5" id="KW-1185">Reference proteome</keyword>
<dbReference type="InterPro" id="IPR012338">
    <property type="entry name" value="Beta-lactam/transpept-like"/>
</dbReference>
<evidence type="ECO:0000256" key="1">
    <source>
        <dbReference type="SAM" id="MobiDB-lite"/>
    </source>
</evidence>
<proteinExistence type="predicted"/>
<protein>
    <submittedName>
        <fullName evidence="4">Serine hydrolase</fullName>
    </submittedName>
</protein>
<evidence type="ECO:0000313" key="5">
    <source>
        <dbReference type="Proteomes" id="UP000615026"/>
    </source>
</evidence>
<name>A0A928ZWV6_LEPEC</name>